<sequence>MLDGRIVGGAPIAIEEVPYQISLQYFGSHICGGSTITPYYVVTAAHCTDGSSAGQLSIRAGSSNRLSGGVVVALSAIYQHPSYNDWTIDYDISVVSLANGLTLGAAIQPVALPTLNQYVPGGSNARVSGWGTLYEGAGSLPVDLQAVEKPTVTLEECRAAYGAAQVTDRMMCAGVPQGGLDACQTQTTPNMKSAVIIFAVCLLAVYAAPPILVPQLDGRIVGGTNVTIQSHPYQISLLYFNSHICGGFIVAPRYVVTAAHCTDGANATQLSIRAGSAVLHSGGVVSAVTTINQNPSYNRSTLDYDISVLFLTSILTYTTAIQPTALPLFGQVVPVNATAVITGWGITAENGTYLSTSLQGVQLLTISQASCRAVYGTLTVTDRMLCASYVGRDFCSGDTGGPLRVNNMTVGIASWGVGCGRANYPGVYSNVAALQAKEQEYLFDGYEAEITDIPYQVAIFYHSSYLCSGAIIHEKAILTAAGCISSTPNYGLYIRAGSALLHQGGYTVSVKSVHNHPNFNTISGDYDVSVMVLAESLPLTSEINLIMLPTAWEDIAINTASTISGWGVFYQASTDSELLKIAPVSLVNNGDCQKVYGNQFMSSRMICFDTKKKQDSCLAEIGGPLASKSGKLIGIASSGYNCANPKYPRICSKVAAYREFIDQILLSI</sequence>
<evidence type="ECO:0000313" key="2">
    <source>
        <dbReference type="Proteomes" id="UP001056778"/>
    </source>
</evidence>
<reference evidence="1" key="1">
    <citation type="submission" date="2022-04" db="EMBL/GenBank/DDBJ databases">
        <title>Chromosome-scale genome assembly of Holotrichia oblita Faldermann.</title>
        <authorList>
            <person name="Rongchong L."/>
        </authorList>
    </citation>
    <scope>NUCLEOTIDE SEQUENCE</scope>
    <source>
        <strain evidence="1">81SQS9</strain>
    </source>
</reference>
<dbReference type="Proteomes" id="UP001056778">
    <property type="component" value="Chromosome 6"/>
</dbReference>
<gene>
    <name evidence="1" type="ORF">MML48_6g00011049</name>
</gene>
<dbReference type="EMBL" id="CM043020">
    <property type="protein sequence ID" value="KAI4459632.1"/>
    <property type="molecule type" value="Genomic_DNA"/>
</dbReference>
<accession>A0ACB9SYN7</accession>
<keyword evidence="2" id="KW-1185">Reference proteome</keyword>
<organism evidence="1 2">
    <name type="scientific">Holotrichia oblita</name>
    <name type="common">Chafer beetle</name>
    <dbReference type="NCBI Taxonomy" id="644536"/>
    <lineage>
        <taxon>Eukaryota</taxon>
        <taxon>Metazoa</taxon>
        <taxon>Ecdysozoa</taxon>
        <taxon>Arthropoda</taxon>
        <taxon>Hexapoda</taxon>
        <taxon>Insecta</taxon>
        <taxon>Pterygota</taxon>
        <taxon>Neoptera</taxon>
        <taxon>Endopterygota</taxon>
        <taxon>Coleoptera</taxon>
        <taxon>Polyphaga</taxon>
        <taxon>Scarabaeiformia</taxon>
        <taxon>Scarabaeidae</taxon>
        <taxon>Melolonthinae</taxon>
        <taxon>Holotrichia</taxon>
    </lineage>
</organism>
<comment type="caution">
    <text evidence="1">The sequence shown here is derived from an EMBL/GenBank/DDBJ whole genome shotgun (WGS) entry which is preliminary data.</text>
</comment>
<protein>
    <submittedName>
        <fullName evidence="1">Polyserase-related</fullName>
    </submittedName>
</protein>
<evidence type="ECO:0000313" key="1">
    <source>
        <dbReference type="EMBL" id="KAI4459632.1"/>
    </source>
</evidence>
<proteinExistence type="predicted"/>
<name>A0ACB9SYN7_HOLOL</name>